<evidence type="ECO:0000256" key="1">
    <source>
        <dbReference type="SAM" id="SignalP"/>
    </source>
</evidence>
<reference evidence="2" key="2">
    <citation type="submission" date="2021-02" db="EMBL/GenBank/DDBJ databases">
        <authorList>
            <person name="Kimball J.A."/>
            <person name="Haas M.W."/>
            <person name="Macchietto M."/>
            <person name="Kono T."/>
            <person name="Duquette J."/>
            <person name="Shao M."/>
        </authorList>
    </citation>
    <scope>NUCLEOTIDE SEQUENCE</scope>
    <source>
        <tissue evidence="2">Fresh leaf tissue</tissue>
    </source>
</reference>
<name>A0A8J6BZE0_ZIZPA</name>
<gene>
    <name evidence="2" type="ORF">GUJ93_ZPchr0012g21640</name>
</gene>
<proteinExistence type="predicted"/>
<keyword evidence="3" id="KW-1185">Reference proteome</keyword>
<dbReference type="Proteomes" id="UP000729402">
    <property type="component" value="Unassembled WGS sequence"/>
</dbReference>
<evidence type="ECO:0000313" key="3">
    <source>
        <dbReference type="Proteomes" id="UP000729402"/>
    </source>
</evidence>
<dbReference type="EMBL" id="JAAALK010000080">
    <property type="protein sequence ID" value="KAG8095158.1"/>
    <property type="molecule type" value="Genomic_DNA"/>
</dbReference>
<feature type="signal peptide" evidence="1">
    <location>
        <begin position="1"/>
        <end position="19"/>
    </location>
</feature>
<dbReference type="AlphaFoldDB" id="A0A8J6BZE0"/>
<evidence type="ECO:0000313" key="2">
    <source>
        <dbReference type="EMBL" id="KAG8095158.1"/>
    </source>
</evidence>
<evidence type="ECO:0008006" key="4">
    <source>
        <dbReference type="Google" id="ProtNLM"/>
    </source>
</evidence>
<keyword evidence="1" id="KW-0732">Signal</keyword>
<comment type="caution">
    <text evidence="2">The sequence shown here is derived from an EMBL/GenBank/DDBJ whole genome shotgun (WGS) entry which is preliminary data.</text>
</comment>
<organism evidence="2 3">
    <name type="scientific">Zizania palustris</name>
    <name type="common">Northern wild rice</name>
    <dbReference type="NCBI Taxonomy" id="103762"/>
    <lineage>
        <taxon>Eukaryota</taxon>
        <taxon>Viridiplantae</taxon>
        <taxon>Streptophyta</taxon>
        <taxon>Embryophyta</taxon>
        <taxon>Tracheophyta</taxon>
        <taxon>Spermatophyta</taxon>
        <taxon>Magnoliopsida</taxon>
        <taxon>Liliopsida</taxon>
        <taxon>Poales</taxon>
        <taxon>Poaceae</taxon>
        <taxon>BOP clade</taxon>
        <taxon>Oryzoideae</taxon>
        <taxon>Oryzeae</taxon>
        <taxon>Zizaniinae</taxon>
        <taxon>Zizania</taxon>
    </lineage>
</organism>
<accession>A0A8J6BZE0</accession>
<reference evidence="2" key="1">
    <citation type="journal article" date="2021" name="bioRxiv">
        <title>Whole Genome Assembly and Annotation of Northern Wild Rice, Zizania palustris L., Supports a Whole Genome Duplication in the Zizania Genus.</title>
        <authorList>
            <person name="Haas M."/>
            <person name="Kono T."/>
            <person name="Macchietto M."/>
            <person name="Millas R."/>
            <person name="McGilp L."/>
            <person name="Shao M."/>
            <person name="Duquette J."/>
            <person name="Hirsch C.N."/>
            <person name="Kimball J."/>
        </authorList>
    </citation>
    <scope>NUCLEOTIDE SEQUENCE</scope>
    <source>
        <tissue evidence="2">Fresh leaf tissue</tissue>
    </source>
</reference>
<protein>
    <recommendedName>
        <fullName evidence="4">Secreted protein</fullName>
    </recommendedName>
</protein>
<feature type="chain" id="PRO_5035175874" description="Secreted protein" evidence="1">
    <location>
        <begin position="20"/>
        <end position="133"/>
    </location>
</feature>
<sequence length="133" mass="15037">MCKLRQTALLLRLRTPLLAARLNYSEAYRLSLVLPCTASKSAIDLSSRAKHGFCCTSPFLGNDCCTPADNAACCSRCRPQACLTERMRSPNKHCALRPYCVCSRLHRFLLPRSFTHRSRWCRLPHQNQAPNLG</sequence>